<keyword evidence="10" id="KW-1185">Reference proteome</keyword>
<evidence type="ECO:0000313" key="8">
    <source>
        <dbReference type="EMBL" id="CAL6079835.1"/>
    </source>
</evidence>
<organism evidence="5">
    <name type="scientific">Hexamita inflata</name>
    <dbReference type="NCBI Taxonomy" id="28002"/>
    <lineage>
        <taxon>Eukaryota</taxon>
        <taxon>Metamonada</taxon>
        <taxon>Diplomonadida</taxon>
        <taxon>Hexamitidae</taxon>
        <taxon>Hexamitinae</taxon>
        <taxon>Hexamita</taxon>
    </lineage>
</organism>
<dbReference type="EMBL" id="CAXDID020000042">
    <property type="protein sequence ID" value="CAL6000943.1"/>
    <property type="molecule type" value="Genomic_DNA"/>
</dbReference>
<keyword evidence="1" id="KW-0175">Coiled coil</keyword>
<protein>
    <submittedName>
        <fullName evidence="6">Hypothetical_protein</fullName>
    </submittedName>
</protein>
<dbReference type="EMBL" id="CATOUU010000748">
    <property type="protein sequence ID" value="CAI9945712.1"/>
    <property type="molecule type" value="Genomic_DNA"/>
</dbReference>
<dbReference type="EMBL" id="CAXDID020000342">
    <property type="protein sequence ID" value="CAL6079835.1"/>
    <property type="molecule type" value="Genomic_DNA"/>
</dbReference>
<name>A0AA86RWA5_9EUKA</name>
<comment type="caution">
    <text evidence="5">The sequence shown here is derived from an EMBL/GenBank/DDBJ whole genome shotgun (WGS) entry which is preliminary data.</text>
</comment>
<accession>A0AA86RWA5</accession>
<dbReference type="EMBL" id="CAXDID020000468">
    <property type="protein sequence ID" value="CAL6094646.1"/>
    <property type="molecule type" value="Genomic_DNA"/>
</dbReference>
<feature type="coiled-coil region" evidence="1">
    <location>
        <begin position="77"/>
        <end position="107"/>
    </location>
</feature>
<dbReference type="Proteomes" id="UP001642409">
    <property type="component" value="Unassembled WGS sequence"/>
</dbReference>
<dbReference type="AlphaFoldDB" id="A0AA86RWA5"/>
<feature type="coiled-coil region" evidence="1">
    <location>
        <begin position="17"/>
        <end position="44"/>
    </location>
</feature>
<evidence type="ECO:0000313" key="5">
    <source>
        <dbReference type="EMBL" id="CAI9973745.1"/>
    </source>
</evidence>
<dbReference type="EMBL" id="CATOUU010000939">
    <property type="protein sequence ID" value="CAI9961352.1"/>
    <property type="molecule type" value="Genomic_DNA"/>
</dbReference>
<reference evidence="5" key="1">
    <citation type="submission" date="2023-06" db="EMBL/GenBank/DDBJ databases">
        <authorList>
            <person name="Kurt Z."/>
        </authorList>
    </citation>
    <scope>NUCLEOTIDE SEQUENCE</scope>
</reference>
<dbReference type="EMBL" id="CAXDID020000087">
    <property type="protein sequence ID" value="CAL6020764.1"/>
    <property type="molecule type" value="Genomic_DNA"/>
</dbReference>
<reference evidence="6 10" key="2">
    <citation type="submission" date="2024-07" db="EMBL/GenBank/DDBJ databases">
        <authorList>
            <person name="Akdeniz Z."/>
        </authorList>
    </citation>
    <scope>NUCLEOTIDE SEQUENCE [LARGE SCALE GENOMIC DNA]</scope>
</reference>
<evidence type="ECO:0000313" key="4">
    <source>
        <dbReference type="EMBL" id="CAI9961352.1"/>
    </source>
</evidence>
<evidence type="ECO:0000313" key="7">
    <source>
        <dbReference type="EMBL" id="CAL6020764.1"/>
    </source>
</evidence>
<evidence type="ECO:0000313" key="10">
    <source>
        <dbReference type="Proteomes" id="UP001642409"/>
    </source>
</evidence>
<evidence type="ECO:0000313" key="6">
    <source>
        <dbReference type="EMBL" id="CAL6000943.1"/>
    </source>
</evidence>
<evidence type="ECO:0000313" key="9">
    <source>
        <dbReference type="EMBL" id="CAL6094646.1"/>
    </source>
</evidence>
<sequence length="128" mass="15593">MSLTTVPQRIQDYLTQLSSMQKDQSKTKEEIEEFQRRFLEQEQKLAQHAIAMKRNEQQLRRKEYWTRIKELEVEERIEQKKQRENVKEKQVAELNALRLRLKEIKALPDQREVLKGIEELILEVQKMM</sequence>
<evidence type="ECO:0000313" key="3">
    <source>
        <dbReference type="EMBL" id="CAI9945712.1"/>
    </source>
</evidence>
<dbReference type="EMBL" id="CATOUU010000644">
    <property type="protein sequence ID" value="CAI9937116.1"/>
    <property type="molecule type" value="Genomic_DNA"/>
</dbReference>
<evidence type="ECO:0000313" key="2">
    <source>
        <dbReference type="EMBL" id="CAI9937116.1"/>
    </source>
</evidence>
<proteinExistence type="predicted"/>
<dbReference type="EMBL" id="CATOUU010001125">
    <property type="protein sequence ID" value="CAI9973745.1"/>
    <property type="molecule type" value="Genomic_DNA"/>
</dbReference>
<gene>
    <name evidence="6" type="ORF">HINF_LOCUS17061</name>
    <name evidence="2" type="ORF">HINF_LOCUS24761</name>
    <name evidence="7" type="ORF">HINF_LOCUS27785</name>
    <name evidence="3" type="ORF">HINF_LOCUS33357</name>
    <name evidence="4" type="ORF">HINF_LOCUS48997</name>
    <name evidence="8" type="ORF">HINF_LOCUS59577</name>
    <name evidence="5" type="ORF">HINF_LOCUS61390</name>
    <name evidence="9" type="ORF">HINF_LOCUS67569</name>
</gene>
<evidence type="ECO:0000256" key="1">
    <source>
        <dbReference type="SAM" id="Coils"/>
    </source>
</evidence>